<comment type="caution">
    <text evidence="2">The sequence shown here is derived from an EMBL/GenBank/DDBJ whole genome shotgun (WGS) entry which is preliminary data.</text>
</comment>
<keyword evidence="3" id="KW-1185">Reference proteome</keyword>
<evidence type="ECO:0000313" key="2">
    <source>
        <dbReference type="EMBL" id="MBP2193892.1"/>
    </source>
</evidence>
<feature type="compositionally biased region" description="Basic and acidic residues" evidence="1">
    <location>
        <begin position="1"/>
        <end position="12"/>
    </location>
</feature>
<dbReference type="EMBL" id="JAGGMR010000001">
    <property type="protein sequence ID" value="MBP2193892.1"/>
    <property type="molecule type" value="Genomic_DNA"/>
</dbReference>
<accession>A0ABS4QQD3</accession>
<gene>
    <name evidence="2" type="ORF">BJ987_006793</name>
</gene>
<evidence type="ECO:0000256" key="1">
    <source>
        <dbReference type="SAM" id="MobiDB-lite"/>
    </source>
</evidence>
<protein>
    <submittedName>
        <fullName evidence="2">ElaB/YqjD/DUF883 family membrane-anchored ribosome-binding protein</fullName>
    </submittedName>
</protein>
<feature type="region of interest" description="Disordered" evidence="1">
    <location>
        <begin position="1"/>
        <end position="31"/>
    </location>
</feature>
<dbReference type="Proteomes" id="UP001519325">
    <property type="component" value="Unassembled WGS sequence"/>
</dbReference>
<organism evidence="2 3">
    <name type="scientific">Nocardia goodfellowii</name>
    <dbReference type="NCBI Taxonomy" id="882446"/>
    <lineage>
        <taxon>Bacteria</taxon>
        <taxon>Bacillati</taxon>
        <taxon>Actinomycetota</taxon>
        <taxon>Actinomycetes</taxon>
        <taxon>Mycobacteriales</taxon>
        <taxon>Nocardiaceae</taxon>
        <taxon>Nocardia</taxon>
    </lineage>
</organism>
<name>A0ABS4QQD3_9NOCA</name>
<feature type="compositionally biased region" description="Basic and acidic residues" evidence="1">
    <location>
        <begin position="20"/>
        <end position="31"/>
    </location>
</feature>
<dbReference type="RefSeq" id="WP_209897090.1">
    <property type="nucleotide sequence ID" value="NZ_JAGGMR010000001.1"/>
</dbReference>
<proteinExistence type="predicted"/>
<reference evidence="2 3" key="1">
    <citation type="submission" date="2021-03" db="EMBL/GenBank/DDBJ databases">
        <title>Sequencing the genomes of 1000 actinobacteria strains.</title>
        <authorList>
            <person name="Klenk H.-P."/>
        </authorList>
    </citation>
    <scope>NUCLEOTIDE SEQUENCE [LARGE SCALE GENOMIC DNA]</scope>
    <source>
        <strain evidence="2 3">DSM 45516</strain>
    </source>
</reference>
<sequence>MSPRKSTADIDRLPGFAGATRDKAAEVKHRADDGAVQAAYTATDAVDRVRTKARDLVQRAEANAPAGRKSKAVPALGLAGVLAGVVLWRRLRRR</sequence>
<evidence type="ECO:0000313" key="3">
    <source>
        <dbReference type="Proteomes" id="UP001519325"/>
    </source>
</evidence>